<dbReference type="FunFam" id="3.30.1490.20:FF:000003">
    <property type="entry name" value="acetyl-CoA carboxylase isoform X1"/>
    <property type="match status" value="1"/>
</dbReference>
<evidence type="ECO:0000256" key="3">
    <source>
        <dbReference type="ARBA" id="ARBA00022598"/>
    </source>
</evidence>
<keyword evidence="4 7" id="KW-0547">Nucleotide-binding</keyword>
<dbReference type="InterPro" id="IPR011053">
    <property type="entry name" value="Single_hybrid_motif"/>
</dbReference>
<evidence type="ECO:0000259" key="9">
    <source>
        <dbReference type="PROSITE" id="PS50975"/>
    </source>
</evidence>
<dbReference type="PANTHER" id="PTHR18866:SF33">
    <property type="entry name" value="METHYLCROTONOYL-COA CARBOXYLASE SUBUNIT ALPHA, MITOCHONDRIAL-RELATED"/>
    <property type="match status" value="1"/>
</dbReference>
<keyword evidence="5 7" id="KW-0067">ATP-binding</keyword>
<dbReference type="InterPro" id="IPR005482">
    <property type="entry name" value="Biotin_COase_C"/>
</dbReference>
<dbReference type="SUPFAM" id="SSF52440">
    <property type="entry name" value="PreATP-grasp domain"/>
    <property type="match status" value="1"/>
</dbReference>
<dbReference type="InterPro" id="IPR001882">
    <property type="entry name" value="Biotin_BS"/>
</dbReference>
<dbReference type="InterPro" id="IPR050856">
    <property type="entry name" value="Biotin_carboxylase_complex"/>
</dbReference>
<dbReference type="Gene3D" id="3.30.470.20">
    <property type="entry name" value="ATP-grasp fold, B domain"/>
    <property type="match status" value="1"/>
</dbReference>
<evidence type="ECO:0000256" key="6">
    <source>
        <dbReference type="ARBA" id="ARBA00023267"/>
    </source>
</evidence>
<evidence type="ECO:0000259" key="8">
    <source>
        <dbReference type="PROSITE" id="PS50968"/>
    </source>
</evidence>
<dbReference type="SUPFAM" id="SSF51246">
    <property type="entry name" value="Rudiment single hybrid motif"/>
    <property type="match status" value="1"/>
</dbReference>
<dbReference type="EC" id="6.3.4.14" evidence="2"/>
<dbReference type="Pfam" id="PF02785">
    <property type="entry name" value="Biotin_carb_C"/>
    <property type="match status" value="1"/>
</dbReference>
<evidence type="ECO:0000313" key="12">
    <source>
        <dbReference type="Proteomes" id="UP000326060"/>
    </source>
</evidence>
<dbReference type="PROSITE" id="PS00867">
    <property type="entry name" value="CPSASE_2"/>
    <property type="match status" value="1"/>
</dbReference>
<dbReference type="FunFam" id="3.40.50.20:FF:000010">
    <property type="entry name" value="Propionyl-CoA carboxylase subunit alpha"/>
    <property type="match status" value="1"/>
</dbReference>
<dbReference type="SUPFAM" id="SSF56059">
    <property type="entry name" value="Glutathione synthetase ATP-binding domain-like"/>
    <property type="match status" value="1"/>
</dbReference>
<evidence type="ECO:0000256" key="4">
    <source>
        <dbReference type="ARBA" id="ARBA00022741"/>
    </source>
</evidence>
<dbReference type="SUPFAM" id="SSF51230">
    <property type="entry name" value="Single hybrid motif"/>
    <property type="match status" value="1"/>
</dbReference>
<dbReference type="PANTHER" id="PTHR18866">
    <property type="entry name" value="CARBOXYLASE:PYRUVATE/ACETYL-COA/PROPIONYL-COA CARBOXYLASE"/>
    <property type="match status" value="1"/>
</dbReference>
<evidence type="ECO:0000313" key="11">
    <source>
        <dbReference type="EMBL" id="KAA8815509.1"/>
    </source>
</evidence>
<organism evidence="11 12">
    <name type="scientific">Bifidobacterium callitrichos</name>
    <dbReference type="NCBI Taxonomy" id="762209"/>
    <lineage>
        <taxon>Bacteria</taxon>
        <taxon>Bacillati</taxon>
        <taxon>Actinomycetota</taxon>
        <taxon>Actinomycetes</taxon>
        <taxon>Bifidobacteriales</taxon>
        <taxon>Bifidobacteriaceae</taxon>
        <taxon>Bifidobacterium</taxon>
    </lineage>
</organism>
<feature type="domain" description="ATP-grasp" evidence="9">
    <location>
        <begin position="121"/>
        <end position="318"/>
    </location>
</feature>
<dbReference type="InterPro" id="IPR005481">
    <property type="entry name" value="BC-like_N"/>
</dbReference>
<dbReference type="PROSITE" id="PS50979">
    <property type="entry name" value="BC"/>
    <property type="match status" value="1"/>
</dbReference>
<evidence type="ECO:0000256" key="5">
    <source>
        <dbReference type="ARBA" id="ARBA00022840"/>
    </source>
</evidence>
<dbReference type="PROSITE" id="PS50968">
    <property type="entry name" value="BIOTINYL_LIPOYL"/>
    <property type="match status" value="1"/>
</dbReference>
<keyword evidence="3" id="KW-0436">Ligase</keyword>
<dbReference type="InterPro" id="IPR016185">
    <property type="entry name" value="PreATP-grasp_dom_sf"/>
</dbReference>
<dbReference type="RefSeq" id="WP_150394763.1">
    <property type="nucleotide sequence ID" value="NZ_RZJP01000004.1"/>
</dbReference>
<dbReference type="EMBL" id="RZJP01000004">
    <property type="protein sequence ID" value="KAA8815509.1"/>
    <property type="molecule type" value="Genomic_DNA"/>
</dbReference>
<gene>
    <name evidence="11" type="ORF">EMB92_10065</name>
</gene>
<evidence type="ECO:0000256" key="7">
    <source>
        <dbReference type="PROSITE-ProRule" id="PRU00409"/>
    </source>
</evidence>
<dbReference type="Pfam" id="PF00289">
    <property type="entry name" value="Biotin_carb_N"/>
    <property type="match status" value="1"/>
</dbReference>
<dbReference type="Pfam" id="PF02786">
    <property type="entry name" value="CPSase_L_D2"/>
    <property type="match status" value="1"/>
</dbReference>
<name>A0A5M9ZAG8_9BIFI</name>
<feature type="domain" description="Biotin carboxylation" evidence="10">
    <location>
        <begin position="2"/>
        <end position="462"/>
    </location>
</feature>
<sequence length="653" mass="68075">MRLNRILIANRGEIAVRIIHACHDTGRTAIAVYADPDADALFVHLADEAYALGGETSKDTYLNIEAIVAAARKAHADAVHPGYGFLSENADFAQAVIDAEMTWIGPSPDTIRMLGSKVEARRIAAEVGAPMAPGTTAPVHDPKEVVAFAREHGLPLAIKAVYGGGGRGLKVVHELKDVEEAFLSATHEAEVAFGNGDCFIERFLARPRHVEVQVLGDLDGRVVAVGTRDCSLQRRNQKLIEEAPAPFLSPETTTRLERAAVAICERAGYASAGTVEFLVDPDGTMSFMEVNTRIQVEHPVTEVTTGVDLVAAQFAIAEGASVGEVIAKATGVFGDSPAGAITPIPAHGHAIEFRINAEDPSRGFVPFPGVVESLRTPSGPGVRFDTGVAAGSIVPDQFDSMLAKLIVWAPTREECLVRARRALAELRIDGVPTVKAFDERVLADPDFTAIADGGESDGGEGEPDAFRVYTRWIEEVLLPHVDAATLASGSPKSRGVAPRNVTMWIELDGKRMRLGVPAGLAGLVGMADALTGSLSGSAVGGTAETAGLAGLLAAANRAGGISGGPSGNPSEASGFPDSTARPAGAIVSTITGTVVRWLADDGATVAAGDPVVVVEAMKMETEIAAPVAGTVRRQAKPGDAVRFDDVLGEVVPS</sequence>
<dbReference type="GO" id="GO:0046872">
    <property type="term" value="F:metal ion binding"/>
    <property type="evidence" value="ECO:0007669"/>
    <property type="project" value="InterPro"/>
</dbReference>
<proteinExistence type="predicted"/>
<evidence type="ECO:0000259" key="10">
    <source>
        <dbReference type="PROSITE" id="PS50979"/>
    </source>
</evidence>
<comment type="caution">
    <text evidence="11">The sequence shown here is derived from an EMBL/GenBank/DDBJ whole genome shotgun (WGS) entry which is preliminary data.</text>
</comment>
<dbReference type="InterPro" id="IPR011761">
    <property type="entry name" value="ATP-grasp"/>
</dbReference>
<feature type="domain" description="Lipoyl-binding" evidence="8">
    <location>
        <begin position="570"/>
        <end position="651"/>
    </location>
</feature>
<dbReference type="Gene3D" id="2.40.50.100">
    <property type="match status" value="1"/>
</dbReference>
<evidence type="ECO:0000256" key="1">
    <source>
        <dbReference type="ARBA" id="ARBA00001953"/>
    </source>
</evidence>
<dbReference type="CDD" id="cd06850">
    <property type="entry name" value="biotinyl_domain"/>
    <property type="match status" value="1"/>
</dbReference>
<dbReference type="InterPro" id="IPR011764">
    <property type="entry name" value="Biotin_carboxylation_dom"/>
</dbReference>
<dbReference type="SMART" id="SM00878">
    <property type="entry name" value="Biotin_carb_C"/>
    <property type="match status" value="1"/>
</dbReference>
<dbReference type="AlphaFoldDB" id="A0A5M9ZAG8"/>
<dbReference type="GO" id="GO:0005524">
    <property type="term" value="F:ATP binding"/>
    <property type="evidence" value="ECO:0007669"/>
    <property type="project" value="UniProtKB-UniRule"/>
</dbReference>
<accession>A0A5M9ZAG8</accession>
<evidence type="ECO:0000256" key="2">
    <source>
        <dbReference type="ARBA" id="ARBA00013263"/>
    </source>
</evidence>
<comment type="cofactor">
    <cofactor evidence="1">
        <name>biotin</name>
        <dbReference type="ChEBI" id="CHEBI:57586"/>
    </cofactor>
</comment>
<dbReference type="PROSITE" id="PS00188">
    <property type="entry name" value="BIOTIN"/>
    <property type="match status" value="1"/>
</dbReference>
<dbReference type="InterPro" id="IPR011054">
    <property type="entry name" value="Rudment_hybrid_motif"/>
</dbReference>
<dbReference type="Proteomes" id="UP000326060">
    <property type="component" value="Unassembled WGS sequence"/>
</dbReference>
<reference evidence="11 12" key="1">
    <citation type="journal article" date="2019" name="Syst. Appl. Microbiol.">
        <title>Characterization of Bifidobacterium species in feaces of the Egyptian fruit bat: Description of B. vespertilionis sp. nov. and B. rousetti sp. nov.</title>
        <authorList>
            <person name="Modesto M."/>
            <person name="Satti M."/>
            <person name="Watanabe K."/>
            <person name="Puglisi E."/>
            <person name="Morelli L."/>
            <person name="Huang C.-H."/>
            <person name="Liou J.-S."/>
            <person name="Miyashita M."/>
            <person name="Tamura T."/>
            <person name="Saito S."/>
            <person name="Mori K."/>
            <person name="Huang L."/>
            <person name="Sciavilla P."/>
            <person name="Sandri C."/>
            <person name="Spiezio C."/>
            <person name="Vitali F."/>
            <person name="Cavalieri D."/>
            <person name="Perpetuini G."/>
            <person name="Tofalo R."/>
            <person name="Bonetti A."/>
            <person name="Arita M."/>
            <person name="Mattarelli P."/>
        </authorList>
    </citation>
    <scope>NUCLEOTIDE SEQUENCE [LARGE SCALE GENOMIC DNA]</scope>
    <source>
        <strain evidence="11 12">RST27</strain>
    </source>
</reference>
<dbReference type="GO" id="GO:0004075">
    <property type="term" value="F:biotin carboxylase activity"/>
    <property type="evidence" value="ECO:0007669"/>
    <property type="project" value="UniProtKB-EC"/>
</dbReference>
<dbReference type="InterPro" id="IPR000089">
    <property type="entry name" value="Biotin_lipoyl"/>
</dbReference>
<dbReference type="Pfam" id="PF00364">
    <property type="entry name" value="Biotin_lipoyl"/>
    <property type="match status" value="1"/>
</dbReference>
<dbReference type="InterPro" id="IPR005479">
    <property type="entry name" value="CPAse_ATP-bd"/>
</dbReference>
<keyword evidence="6" id="KW-0092">Biotin</keyword>
<dbReference type="PROSITE" id="PS50975">
    <property type="entry name" value="ATP_GRASP"/>
    <property type="match status" value="1"/>
</dbReference>
<protein>
    <recommendedName>
        <fullName evidence="2">biotin carboxylase</fullName>
        <ecNumber evidence="2">6.3.4.14</ecNumber>
    </recommendedName>
</protein>